<evidence type="ECO:0000313" key="2">
    <source>
        <dbReference type="EMBL" id="ABS51843.1"/>
    </source>
</evidence>
<accession>A7I032</accession>
<evidence type="ECO:0008006" key="4">
    <source>
        <dbReference type="Google" id="ProtNLM"/>
    </source>
</evidence>
<gene>
    <name evidence="2" type="ordered locus">CHAB381_0268</name>
</gene>
<dbReference type="EMBL" id="CP000776">
    <property type="protein sequence ID" value="ABS51843.1"/>
    <property type="molecule type" value="Genomic_DNA"/>
</dbReference>
<evidence type="ECO:0000313" key="3">
    <source>
        <dbReference type="Proteomes" id="UP000002407"/>
    </source>
</evidence>
<dbReference type="KEGG" id="cha:CHAB381_0268"/>
<proteinExistence type="predicted"/>
<feature type="region of interest" description="Disordered" evidence="1">
    <location>
        <begin position="170"/>
        <end position="195"/>
    </location>
</feature>
<name>A7I032_CAMHC</name>
<evidence type="ECO:0000256" key="1">
    <source>
        <dbReference type="SAM" id="MobiDB-lite"/>
    </source>
</evidence>
<keyword evidence="3" id="KW-1185">Reference proteome</keyword>
<dbReference type="Pfam" id="PF10123">
    <property type="entry name" value="Mu-like_Pro"/>
    <property type="match status" value="1"/>
</dbReference>
<dbReference type="AlphaFoldDB" id="A7I032"/>
<dbReference type="STRING" id="360107.CHAB381_0268"/>
<dbReference type="HOGENOM" id="CLU_1127462_0_0_7"/>
<dbReference type="InterPro" id="IPR012106">
    <property type="entry name" value="Phage_Mu_Gp1"/>
</dbReference>
<protein>
    <recommendedName>
        <fullName evidence="4">Mu-like prophage I protein</fullName>
    </recommendedName>
</protein>
<sequence>MQKGVIEKLLSLNYKDGELIKVSPVGEVKGLDGRVFKINAASLIETIQKNNLDIVLDENHSFAGAIGWFGKDSFVEKEDGIYAKLELNDKGKELVEKRIYRYLSPVFDTDGSEVTGLDSVGLVNRPNLLNNALNFKGEEMNVKDSSEYKELLKELEKIKKENEALKNELEKLKKDSTQEKNEKAENESDKKELNTRLENIESSLKSITAIFGKKNLEANAKESLSEAEKNIANMLGISEDEYKGAK</sequence>
<reference evidence="3" key="1">
    <citation type="submission" date="2007-07" db="EMBL/GenBank/DDBJ databases">
        <title>Complete genome sequence of Campylobacter hominis ATCC BAA-381, a commensal isolated from the human gastrointestinal tract.</title>
        <authorList>
            <person name="Fouts D.E."/>
            <person name="Mongodin E.F."/>
            <person name="Puiu D."/>
            <person name="Sebastian Y."/>
            <person name="Miller W.G."/>
            <person name="Mandrell R.E."/>
            <person name="Nelson K.E."/>
        </authorList>
    </citation>
    <scope>NUCLEOTIDE SEQUENCE [LARGE SCALE GENOMIC DNA]</scope>
    <source>
        <strain evidence="3">ATCC BAA-381 / LMG 19568 / NCTC 13146 / CH001A</strain>
    </source>
</reference>
<dbReference type="Proteomes" id="UP000002407">
    <property type="component" value="Chromosome"/>
</dbReference>
<dbReference type="RefSeq" id="WP_012108154.1">
    <property type="nucleotide sequence ID" value="NC_009714.1"/>
</dbReference>
<dbReference type="eggNOG" id="COG4388">
    <property type="taxonomic scope" value="Bacteria"/>
</dbReference>
<organism evidence="2 3">
    <name type="scientific">Campylobacter hominis (strain ATCC BAA-381 / DSM 21671 / CCUG 45161 / LMG 19568 / NCTC 13146 / CH001A)</name>
    <dbReference type="NCBI Taxonomy" id="360107"/>
    <lineage>
        <taxon>Bacteria</taxon>
        <taxon>Pseudomonadati</taxon>
        <taxon>Campylobacterota</taxon>
        <taxon>Epsilonproteobacteria</taxon>
        <taxon>Campylobacterales</taxon>
        <taxon>Campylobacteraceae</taxon>
        <taxon>Campylobacter</taxon>
    </lineage>
</organism>
<dbReference type="OrthoDB" id="2043985at2"/>